<dbReference type="InterPro" id="IPR046357">
    <property type="entry name" value="PPIase_dom_sf"/>
</dbReference>
<dbReference type="PROSITE" id="PS50198">
    <property type="entry name" value="PPIC_PPIASE_2"/>
    <property type="match status" value="1"/>
</dbReference>
<keyword evidence="2 5" id="KW-0732">Signal</keyword>
<evidence type="ECO:0000256" key="2">
    <source>
        <dbReference type="ARBA" id="ARBA00022729"/>
    </source>
</evidence>
<proteinExistence type="inferred from homology"/>
<keyword evidence="5" id="KW-0472">Membrane</keyword>
<organism evidence="7 8">
    <name type="scientific">Bacillus oleivorans</name>
    <dbReference type="NCBI Taxonomy" id="1448271"/>
    <lineage>
        <taxon>Bacteria</taxon>
        <taxon>Bacillati</taxon>
        <taxon>Bacillota</taxon>
        <taxon>Bacilli</taxon>
        <taxon>Bacillales</taxon>
        <taxon>Bacillaceae</taxon>
        <taxon>Bacillus</taxon>
    </lineage>
</organism>
<protein>
    <recommendedName>
        <fullName evidence="5">Foldase protein PrsA</fullName>
        <ecNumber evidence="5">5.2.1.8</ecNumber>
    </recommendedName>
</protein>
<keyword evidence="8" id="KW-1185">Reference proteome</keyword>
<dbReference type="GO" id="GO:0006457">
    <property type="term" value="P:protein folding"/>
    <property type="evidence" value="ECO:0007669"/>
    <property type="project" value="UniProtKB-UniRule"/>
</dbReference>
<sequence length="287" mass="32097">MKKVIFIILGMMVMLTVILGVAFSRDKAVASVNGNDISEDELYDLLVTQYGNSALDLLITNEIIELESEKQNVSVSAEEINEEVQVLMDSYGGEENFNMVLESSGVSLDSLKSDIKTYLLTEKLMAPQIEITEEEMQTYFEENKDMFAQAEQVEASHILVEDEATAQEVKEKLDSGEDFAALAQEYSTDTANAEAGGDLGFFGRGEMAEAFEEAAFSLEVNQVSDPVETEHGFHIIKVTDKQEAKEANFEESKEEIEQTLFDEEVSAQYSTWLESLKGDYEIETFLK</sequence>
<dbReference type="PANTHER" id="PTHR47245">
    <property type="entry name" value="PEPTIDYLPROLYL ISOMERASE"/>
    <property type="match status" value="1"/>
</dbReference>
<evidence type="ECO:0000256" key="3">
    <source>
        <dbReference type="ARBA" id="ARBA00023110"/>
    </source>
</evidence>
<keyword evidence="3 5" id="KW-0697">Rotamase</keyword>
<evidence type="ECO:0000313" key="7">
    <source>
        <dbReference type="EMBL" id="SNX68024.1"/>
    </source>
</evidence>
<keyword evidence="5" id="KW-1003">Cell membrane</keyword>
<evidence type="ECO:0000259" key="6">
    <source>
        <dbReference type="PROSITE" id="PS50198"/>
    </source>
</evidence>
<dbReference type="Proteomes" id="UP000219546">
    <property type="component" value="Unassembled WGS sequence"/>
</dbReference>
<comment type="similarity">
    <text evidence="5">Belongs to the PrsA family.</text>
</comment>
<dbReference type="EC" id="5.2.1.8" evidence="5"/>
<evidence type="ECO:0000256" key="1">
    <source>
        <dbReference type="ARBA" id="ARBA00000971"/>
    </source>
</evidence>
<feature type="domain" description="PpiC" evidence="6">
    <location>
        <begin position="150"/>
        <end position="240"/>
    </location>
</feature>
<evidence type="ECO:0000256" key="4">
    <source>
        <dbReference type="ARBA" id="ARBA00023235"/>
    </source>
</evidence>
<dbReference type="Gene3D" id="3.10.50.40">
    <property type="match status" value="1"/>
</dbReference>
<dbReference type="InterPro" id="IPR000297">
    <property type="entry name" value="PPIase_PpiC"/>
</dbReference>
<evidence type="ECO:0000313" key="8">
    <source>
        <dbReference type="Proteomes" id="UP000219546"/>
    </source>
</evidence>
<dbReference type="EMBL" id="OAOP01000002">
    <property type="protein sequence ID" value="SNX68024.1"/>
    <property type="molecule type" value="Genomic_DNA"/>
</dbReference>
<keyword evidence="4 5" id="KW-0413">Isomerase</keyword>
<dbReference type="Pfam" id="PF13616">
    <property type="entry name" value="Rotamase_3"/>
    <property type="match status" value="1"/>
</dbReference>
<accession>A0A285CKB5</accession>
<dbReference type="HAMAP" id="MF_01145">
    <property type="entry name" value="Foldase_PrsA"/>
    <property type="match status" value="1"/>
</dbReference>
<dbReference type="InterPro" id="IPR050245">
    <property type="entry name" value="PrsA_foldase"/>
</dbReference>
<comment type="catalytic activity">
    <reaction evidence="1 5">
        <text>[protein]-peptidylproline (omega=180) = [protein]-peptidylproline (omega=0)</text>
        <dbReference type="Rhea" id="RHEA:16237"/>
        <dbReference type="Rhea" id="RHEA-COMP:10747"/>
        <dbReference type="Rhea" id="RHEA-COMP:10748"/>
        <dbReference type="ChEBI" id="CHEBI:83833"/>
        <dbReference type="ChEBI" id="CHEBI:83834"/>
        <dbReference type="EC" id="5.2.1.8"/>
    </reaction>
</comment>
<dbReference type="InterPro" id="IPR023059">
    <property type="entry name" value="Foldase_PrsA"/>
</dbReference>
<dbReference type="SUPFAM" id="SSF54534">
    <property type="entry name" value="FKBP-like"/>
    <property type="match status" value="1"/>
</dbReference>
<evidence type="ECO:0000256" key="5">
    <source>
        <dbReference type="HAMAP-Rule" id="MF_01145"/>
    </source>
</evidence>
<dbReference type="AlphaFoldDB" id="A0A285CKB5"/>
<reference evidence="7 8" key="1">
    <citation type="submission" date="2017-08" db="EMBL/GenBank/DDBJ databases">
        <authorList>
            <person name="de Groot N.N."/>
        </authorList>
    </citation>
    <scope>NUCLEOTIDE SEQUENCE [LARGE SCALE GENOMIC DNA]</scope>
    <source>
        <strain evidence="7 8">JC228</strain>
    </source>
</reference>
<gene>
    <name evidence="5" type="primary">prsA</name>
    <name evidence="7" type="ORF">SAMN05877753_102230</name>
</gene>
<dbReference type="RefSeq" id="WP_179714169.1">
    <property type="nucleotide sequence ID" value="NZ_JBEPMQ010000001.1"/>
</dbReference>
<name>A0A285CKB5_9BACI</name>
<dbReference type="GO" id="GO:0003755">
    <property type="term" value="F:peptidyl-prolyl cis-trans isomerase activity"/>
    <property type="evidence" value="ECO:0007669"/>
    <property type="project" value="UniProtKB-UniRule"/>
</dbReference>
<dbReference type="Gene3D" id="1.10.4030.10">
    <property type="entry name" value="Porin chaperone SurA, peptide-binding domain"/>
    <property type="match status" value="1"/>
</dbReference>
<dbReference type="PANTHER" id="PTHR47245:SF1">
    <property type="entry name" value="FOLDASE PROTEIN PRSA"/>
    <property type="match status" value="1"/>
</dbReference>
<comment type="function">
    <text evidence="5">Plays a major role in protein secretion by helping the post-translocational extracellular folding of several secreted proteins.</text>
</comment>